<keyword evidence="2" id="KW-1185">Reference proteome</keyword>
<dbReference type="EMBL" id="JAPWDQ010000012">
    <property type="protein sequence ID" value="KAJ5475017.1"/>
    <property type="molecule type" value="Genomic_DNA"/>
</dbReference>
<evidence type="ECO:0008006" key="3">
    <source>
        <dbReference type="Google" id="ProtNLM"/>
    </source>
</evidence>
<proteinExistence type="predicted"/>
<dbReference type="RefSeq" id="XP_056786775.1">
    <property type="nucleotide sequence ID" value="XM_056937683.1"/>
</dbReference>
<organism evidence="1 2">
    <name type="scientific">Penicillium diatomitis</name>
    <dbReference type="NCBI Taxonomy" id="2819901"/>
    <lineage>
        <taxon>Eukaryota</taxon>
        <taxon>Fungi</taxon>
        <taxon>Dikarya</taxon>
        <taxon>Ascomycota</taxon>
        <taxon>Pezizomycotina</taxon>
        <taxon>Eurotiomycetes</taxon>
        <taxon>Eurotiomycetidae</taxon>
        <taxon>Eurotiales</taxon>
        <taxon>Aspergillaceae</taxon>
        <taxon>Penicillium</taxon>
    </lineage>
</organism>
<sequence>MRFPLPYGIGEDPHSSNSDENVLCEAGTHAWIEQNCATVPIPRLCGLGLSNGRTFTLRDNLPTLIRAEERLRRSVLPMSGYPPLGKPYLLIEYIDPSRGKSLSETWKEGRHDTELRSNFFHSLSRVILALARTPLPKIGSFTLDGDGYLILSNRLLTMQIQQLENEPIPAGLPRNLTYASVDAHICDRLAFHESRLRRQPNAIIDIPDGAY</sequence>
<evidence type="ECO:0000313" key="2">
    <source>
        <dbReference type="Proteomes" id="UP001148312"/>
    </source>
</evidence>
<protein>
    <recommendedName>
        <fullName evidence="3">Aminoglycoside phosphotransferase domain-containing protein</fullName>
    </recommendedName>
</protein>
<accession>A0A9X0BNB1</accession>
<name>A0A9X0BNB1_9EURO</name>
<reference evidence="1" key="1">
    <citation type="submission" date="2022-12" db="EMBL/GenBank/DDBJ databases">
        <authorList>
            <person name="Petersen C."/>
        </authorList>
    </citation>
    <scope>NUCLEOTIDE SEQUENCE</scope>
    <source>
        <strain evidence="1">IBT 30728</strain>
    </source>
</reference>
<dbReference type="PANTHER" id="PTHR21310">
    <property type="entry name" value="AMINOGLYCOSIDE PHOSPHOTRANSFERASE-RELATED-RELATED"/>
    <property type="match status" value="1"/>
</dbReference>
<dbReference type="InterPro" id="IPR051678">
    <property type="entry name" value="AGP_Transferase"/>
</dbReference>
<evidence type="ECO:0000313" key="1">
    <source>
        <dbReference type="EMBL" id="KAJ5475017.1"/>
    </source>
</evidence>
<dbReference type="GeneID" id="81627933"/>
<reference evidence="1" key="2">
    <citation type="journal article" date="2023" name="IMA Fungus">
        <title>Comparative genomic study of the Penicillium genus elucidates a diverse pangenome and 15 lateral gene transfer events.</title>
        <authorList>
            <person name="Petersen C."/>
            <person name="Sorensen T."/>
            <person name="Nielsen M.R."/>
            <person name="Sondergaard T.E."/>
            <person name="Sorensen J.L."/>
            <person name="Fitzpatrick D.A."/>
            <person name="Frisvad J.C."/>
            <person name="Nielsen K.L."/>
        </authorList>
    </citation>
    <scope>NUCLEOTIDE SEQUENCE</scope>
    <source>
        <strain evidence="1">IBT 30728</strain>
    </source>
</reference>
<dbReference type="Proteomes" id="UP001148312">
    <property type="component" value="Unassembled WGS sequence"/>
</dbReference>
<dbReference type="PANTHER" id="PTHR21310:SF37">
    <property type="entry name" value="AMINOGLYCOSIDE PHOSPHOTRANSFERASE DOMAIN-CONTAINING PROTEIN"/>
    <property type="match status" value="1"/>
</dbReference>
<dbReference type="AlphaFoldDB" id="A0A9X0BNB1"/>
<gene>
    <name evidence="1" type="ORF">N7539_008083</name>
</gene>
<comment type="caution">
    <text evidence="1">The sequence shown here is derived from an EMBL/GenBank/DDBJ whole genome shotgun (WGS) entry which is preliminary data.</text>
</comment>